<dbReference type="PATRIC" id="fig|1263867.3.peg.2266"/>
<dbReference type="AlphaFoldDB" id="M2A7D2"/>
<evidence type="ECO:0000313" key="1">
    <source>
        <dbReference type="EMBL" id="EMB17171.1"/>
    </source>
</evidence>
<accession>M2A7D2</accession>
<comment type="caution">
    <text evidence="1">The sequence shown here is derived from an EMBL/GenBank/DDBJ whole genome shotgun (WGS) entry which is preliminary data.</text>
</comment>
<proteinExistence type="predicted"/>
<gene>
    <name evidence="1" type="ORF">RE6C_02132</name>
</gene>
<protein>
    <submittedName>
        <fullName evidence="1">Uncharacterized protein</fullName>
    </submittedName>
</protein>
<sequence length="45" mass="4540">MPQILIANGARDDGVVGGSLGPTGGKVVTIVSSFLDHRSGTDRST</sequence>
<reference evidence="1" key="1">
    <citation type="submission" date="2012-11" db="EMBL/GenBank/DDBJ databases">
        <title>Permanent draft genomes of Rhodopirellula europaea strain SH398 and 6C.</title>
        <authorList>
            <person name="Richter M."/>
            <person name="Richter-Heitmann T."/>
            <person name="Frank C."/>
            <person name="Harder J."/>
            <person name="Glockner F.O."/>
        </authorList>
    </citation>
    <scope>NUCLEOTIDE SEQUENCE</scope>
    <source>
        <strain evidence="1">6C</strain>
    </source>
</reference>
<evidence type="ECO:0000313" key="2">
    <source>
        <dbReference type="Proteomes" id="UP000011529"/>
    </source>
</evidence>
<organism evidence="1 2">
    <name type="scientific">Rhodopirellula europaea 6C</name>
    <dbReference type="NCBI Taxonomy" id="1263867"/>
    <lineage>
        <taxon>Bacteria</taxon>
        <taxon>Pseudomonadati</taxon>
        <taxon>Planctomycetota</taxon>
        <taxon>Planctomycetia</taxon>
        <taxon>Pirellulales</taxon>
        <taxon>Pirellulaceae</taxon>
        <taxon>Rhodopirellula</taxon>
    </lineage>
</organism>
<dbReference type="EMBL" id="ANMO01000103">
    <property type="protein sequence ID" value="EMB17171.1"/>
    <property type="molecule type" value="Genomic_DNA"/>
</dbReference>
<reference evidence="1" key="2">
    <citation type="journal article" date="2013" name="Mar. Genomics">
        <title>Expression of sulfatases in Rhodopirellula baltica and the diversity of sulfatases in the genus Rhodopirellula.</title>
        <authorList>
            <person name="Wegner C.E."/>
            <person name="Richter-Heitmann T."/>
            <person name="Klindworth A."/>
            <person name="Klockow C."/>
            <person name="Richter M."/>
            <person name="Achstetter T."/>
            <person name="Glockner F.O."/>
            <person name="Harder J."/>
        </authorList>
    </citation>
    <scope>NUCLEOTIDE SEQUENCE [LARGE SCALE GENOMIC DNA]</scope>
    <source>
        <strain evidence="1">6C</strain>
    </source>
</reference>
<keyword evidence="2" id="KW-1185">Reference proteome</keyword>
<dbReference type="Proteomes" id="UP000011529">
    <property type="component" value="Unassembled WGS sequence"/>
</dbReference>
<name>M2A7D2_9BACT</name>